<dbReference type="Proteomes" id="UP001251085">
    <property type="component" value="Unassembled WGS sequence"/>
</dbReference>
<gene>
    <name evidence="1" type="ORF">RM190_04785</name>
</gene>
<comment type="caution">
    <text evidence="1">The sequence shown here is derived from an EMBL/GenBank/DDBJ whole genome shotgun (WGS) entry which is preliminary data.</text>
</comment>
<protein>
    <submittedName>
        <fullName evidence="1">Uncharacterized protein</fullName>
    </submittedName>
</protein>
<proteinExistence type="predicted"/>
<accession>A0ABU3EAB7</accession>
<dbReference type="PROSITE" id="PS50007">
    <property type="entry name" value="PIPLC_X_DOMAIN"/>
    <property type="match status" value="1"/>
</dbReference>
<dbReference type="RefSeq" id="WP_311758268.1">
    <property type="nucleotide sequence ID" value="NZ_JAVRQI010000003.1"/>
</dbReference>
<sequence length="158" mass="17831">MSEKDPAEIFGDALCDGLAAVVDTDRYKKAKQAFLDSMWDDLQYSIIDNMPEALEMLVRDMADRAVNAMLQGQPDEVRRYLKLDGWTGRDRDHPVIHGTLLVPQTMELRAKVAKANEALLRDERILDLEDQVAALVKSVASKDLEIERLRDRVSGSAF</sequence>
<dbReference type="EMBL" id="JAVRQI010000003">
    <property type="protein sequence ID" value="MDT1061164.1"/>
    <property type="molecule type" value="Genomic_DNA"/>
</dbReference>
<organism evidence="1 2">
    <name type="scientific">Paracoccus broussonetiae</name>
    <dbReference type="NCBI Taxonomy" id="3075834"/>
    <lineage>
        <taxon>Bacteria</taxon>
        <taxon>Pseudomonadati</taxon>
        <taxon>Pseudomonadota</taxon>
        <taxon>Alphaproteobacteria</taxon>
        <taxon>Rhodobacterales</taxon>
        <taxon>Paracoccaceae</taxon>
        <taxon>Paracoccus</taxon>
    </lineage>
</organism>
<evidence type="ECO:0000313" key="1">
    <source>
        <dbReference type="EMBL" id="MDT1061164.1"/>
    </source>
</evidence>
<name>A0ABU3EAB7_9RHOB</name>
<keyword evidence="2" id="KW-1185">Reference proteome</keyword>
<reference evidence="2" key="1">
    <citation type="submission" date="2023-07" db="EMBL/GenBank/DDBJ databases">
        <title>Characterization of two Paracoccaceae strains isolated from Phycosphere and proposal of Xinfangfangia lacusdiani sp. nov.</title>
        <authorList>
            <person name="Deng Y."/>
            <person name="Zhang Y.Q."/>
        </authorList>
    </citation>
    <scope>NUCLEOTIDE SEQUENCE [LARGE SCALE GENOMIC DNA]</scope>
    <source>
        <strain evidence="2">CPCC 101403</strain>
    </source>
</reference>
<evidence type="ECO:0000313" key="2">
    <source>
        <dbReference type="Proteomes" id="UP001251085"/>
    </source>
</evidence>